<protein>
    <submittedName>
        <fullName evidence="1">OsmC family peroxiredoxin</fullName>
    </submittedName>
</protein>
<comment type="caution">
    <text evidence="1">The sequence shown here is derived from an EMBL/GenBank/DDBJ whole genome shotgun (WGS) entry which is preliminary data.</text>
</comment>
<proteinExistence type="predicted"/>
<dbReference type="SUPFAM" id="SSF82784">
    <property type="entry name" value="OsmC-like"/>
    <property type="match status" value="1"/>
</dbReference>
<dbReference type="InterPro" id="IPR015946">
    <property type="entry name" value="KH_dom-like_a/b"/>
</dbReference>
<dbReference type="InterPro" id="IPR003718">
    <property type="entry name" value="OsmC/Ohr_fam"/>
</dbReference>
<dbReference type="Proteomes" id="UP000253303">
    <property type="component" value="Unassembled WGS sequence"/>
</dbReference>
<dbReference type="Gene3D" id="3.30.300.20">
    <property type="match status" value="1"/>
</dbReference>
<dbReference type="EMBL" id="QMEY01000012">
    <property type="protein sequence ID" value="RBQ17333.1"/>
    <property type="molecule type" value="Genomic_DNA"/>
</dbReference>
<evidence type="ECO:0000313" key="1">
    <source>
        <dbReference type="EMBL" id="RBQ17333.1"/>
    </source>
</evidence>
<accession>A0A366LUV6</accession>
<organism evidence="1 2">
    <name type="scientific">Spongiactinospora rosea</name>
    <dbReference type="NCBI Taxonomy" id="2248750"/>
    <lineage>
        <taxon>Bacteria</taxon>
        <taxon>Bacillati</taxon>
        <taxon>Actinomycetota</taxon>
        <taxon>Actinomycetes</taxon>
        <taxon>Streptosporangiales</taxon>
        <taxon>Streptosporangiaceae</taxon>
        <taxon>Spongiactinospora</taxon>
    </lineage>
</organism>
<evidence type="ECO:0000313" key="2">
    <source>
        <dbReference type="Proteomes" id="UP000253303"/>
    </source>
</evidence>
<dbReference type="PANTHER" id="PTHR34352:SF1">
    <property type="entry name" value="PROTEIN YHFA"/>
    <property type="match status" value="1"/>
</dbReference>
<dbReference type="InterPro" id="IPR036102">
    <property type="entry name" value="OsmC/Ohrsf"/>
</dbReference>
<sequence>MAIVNVERTGDGGFVARNDRGAEVRMGGSGDAGVFSPVELLLAAVGGCNIVTVEPLTAQRGHRLVRLAMTVEAEKVAPTRLGSVTITYDVELPEGDPEADEVFRSVAKRVEANHCTVSRALRENVEVNLVLPG</sequence>
<dbReference type="RefSeq" id="WP_113983340.1">
    <property type="nucleotide sequence ID" value="NZ_QMEY01000012.1"/>
</dbReference>
<name>A0A366LUV6_9ACTN</name>
<dbReference type="AlphaFoldDB" id="A0A366LUV6"/>
<dbReference type="OrthoDB" id="4864805at2"/>
<keyword evidence="2" id="KW-1185">Reference proteome</keyword>
<dbReference type="PANTHER" id="PTHR34352">
    <property type="entry name" value="PROTEIN YHFA"/>
    <property type="match status" value="1"/>
</dbReference>
<dbReference type="Pfam" id="PF02566">
    <property type="entry name" value="OsmC"/>
    <property type="match status" value="1"/>
</dbReference>
<reference evidence="1 2" key="1">
    <citation type="submission" date="2018-06" db="EMBL/GenBank/DDBJ databases">
        <title>Sphaerisporangium craniellae sp. nov., isolated from a marine sponge in the South China Sea.</title>
        <authorList>
            <person name="Li L."/>
        </authorList>
    </citation>
    <scope>NUCLEOTIDE SEQUENCE [LARGE SCALE GENOMIC DNA]</scope>
    <source>
        <strain evidence="1 2">LHW63015</strain>
    </source>
</reference>
<gene>
    <name evidence="1" type="ORF">DP939_25710</name>
</gene>